<dbReference type="SUPFAM" id="SSF63825">
    <property type="entry name" value="YWTD domain"/>
    <property type="match status" value="1"/>
</dbReference>
<dbReference type="EMBL" id="DVMZ01000047">
    <property type="protein sequence ID" value="HIU58776.1"/>
    <property type="molecule type" value="Genomic_DNA"/>
</dbReference>
<evidence type="ECO:0000313" key="2">
    <source>
        <dbReference type="EMBL" id="HIU58776.1"/>
    </source>
</evidence>
<dbReference type="Proteomes" id="UP000824081">
    <property type="component" value="Unassembled WGS sequence"/>
</dbReference>
<dbReference type="Gene3D" id="2.130.10.10">
    <property type="entry name" value="YVTN repeat-like/Quinoprotein amine dehydrogenase"/>
    <property type="match status" value="1"/>
</dbReference>
<keyword evidence="1" id="KW-1133">Transmembrane helix</keyword>
<dbReference type="SUPFAM" id="SSF50998">
    <property type="entry name" value="Quinoprotein alcohol dehydrogenase-like"/>
    <property type="match status" value="1"/>
</dbReference>
<feature type="transmembrane region" description="Helical" evidence="1">
    <location>
        <begin position="768"/>
        <end position="790"/>
    </location>
</feature>
<reference evidence="2" key="2">
    <citation type="journal article" date="2021" name="PeerJ">
        <title>Extensive microbial diversity within the chicken gut microbiome revealed by metagenomics and culture.</title>
        <authorList>
            <person name="Gilroy R."/>
            <person name="Ravi A."/>
            <person name="Getino M."/>
            <person name="Pursley I."/>
            <person name="Horton D.L."/>
            <person name="Alikhan N.F."/>
            <person name="Baker D."/>
            <person name="Gharbi K."/>
            <person name="Hall N."/>
            <person name="Watson M."/>
            <person name="Adriaenssens E.M."/>
            <person name="Foster-Nyarko E."/>
            <person name="Jarju S."/>
            <person name="Secka A."/>
            <person name="Antonio M."/>
            <person name="Oren A."/>
            <person name="Chaudhuri R.R."/>
            <person name="La Ragione R."/>
            <person name="Hildebrand F."/>
            <person name="Pallen M.J."/>
        </authorList>
    </citation>
    <scope>NUCLEOTIDE SEQUENCE</scope>
    <source>
        <strain evidence="2">11687</strain>
    </source>
</reference>
<dbReference type="InterPro" id="IPR011047">
    <property type="entry name" value="Quinoprotein_ADH-like_sf"/>
</dbReference>
<dbReference type="AlphaFoldDB" id="A0A9D1SG07"/>
<dbReference type="InterPro" id="IPR015943">
    <property type="entry name" value="WD40/YVTN_repeat-like_dom_sf"/>
</dbReference>
<comment type="caution">
    <text evidence="2">The sequence shown here is derived from an EMBL/GenBank/DDBJ whole genome shotgun (WGS) entry which is preliminary data.</text>
</comment>
<organism evidence="2 3">
    <name type="scientific">Candidatus Scatosoma pullistercoris</name>
    <dbReference type="NCBI Taxonomy" id="2840934"/>
    <lineage>
        <taxon>Bacteria</taxon>
        <taxon>Bacillati</taxon>
        <taxon>Bacillota</taxon>
        <taxon>Clostridia</taxon>
        <taxon>Candidatus Scatosoma</taxon>
    </lineage>
</organism>
<evidence type="ECO:0000313" key="3">
    <source>
        <dbReference type="Proteomes" id="UP000824081"/>
    </source>
</evidence>
<protein>
    <submittedName>
        <fullName evidence="2">PQQ-like beta-propeller repeat protein</fullName>
    </submittedName>
</protein>
<sequence>MIAILCVCSIFGGISAQSGIFSHAGTPESRGATSTGALISEIAQQAPTKTTAATAPTADEPTGDQLILPASYEQYLPLSAPSDVSVTAGYTAIADGNCIYLYNRSSGTYSRYEHTANADPENNIIEELQFSEDGSLYFRDVSLYLYELELPSMTQKKTSLVCNSFTIFSDVVYFTNASQILRTTLDNLDSAAGIPIVSNISSKPALAQDNGVLYYTEGGKILCRADDSGFLRKLTDSETIVSLAVYSGILYYTDTAKTLYVYDLTASRVISSYQGGYSALSVWDGLIYAVCGDRIRQYSPETAAFTDYEICASSPAENRLSDAGALYLADDLLFIADNGNSRVSVCDAETGTIGAVSVTQEVTLLASDGKTLAAANGSALSLYDLGAPETPVYTFNNFQSGLVGAACVYGTYYFVTDNNYFYRLSAGEDGQWTLDNAPKPSLSYTARLLASDIYGDLYVAFSDGSVCRFTESEFLDSSVTGERICNIPVLSGQMAVDYERTVYALSDNRLYRCAKDQTAYPLGRTAVYSQTEDTPVLSFAFGVEDGGVYLLYEGDFIVQTREITLPTVRSIPVNGADAPIFSEESARFSVVRTNPNSLFVAFDFETLNGAEFFPYLGYSRESQTHTALKLGETELYNVLAVFDENSRTYSTALVLKTSCEELPEEEYLKEPVGFTDGKGYLTNGLSLYKYPYLTDLLTVCSLPKNAEVTVLGEIDTADYRYYYISYTDGEGTVKTGYVPKPYVTPFDGSPAQSQPANFGGKGVDWDSIWRMVFLLLGTASICVLTDYMILRRRK</sequence>
<evidence type="ECO:0000256" key="1">
    <source>
        <dbReference type="SAM" id="Phobius"/>
    </source>
</evidence>
<reference evidence="2" key="1">
    <citation type="submission" date="2020-10" db="EMBL/GenBank/DDBJ databases">
        <authorList>
            <person name="Gilroy R."/>
        </authorList>
    </citation>
    <scope>NUCLEOTIDE SEQUENCE</scope>
    <source>
        <strain evidence="2">11687</strain>
    </source>
</reference>
<proteinExistence type="predicted"/>
<keyword evidence="1" id="KW-0472">Membrane</keyword>
<keyword evidence="1" id="KW-0812">Transmembrane</keyword>
<name>A0A9D1SG07_9FIRM</name>
<accession>A0A9D1SG07</accession>
<gene>
    <name evidence="2" type="ORF">IAC57_01615</name>
</gene>